<dbReference type="RefSeq" id="YP_009532863.1">
    <property type="nucleotide sequence ID" value="NC_039768.1"/>
</dbReference>
<reference evidence="1" key="1">
    <citation type="journal article" date="2018" name="Mitochondrial DNA Part B Resour">
        <title>The first complete mitochondrial genome of wild soybean (Glycine soja).</title>
        <authorList>
            <person name="Asaf S."/>
            <person name="Khan A.L."/>
            <person name="Al-Harrasi A."/>
            <person name="Kim T.H."/>
            <person name="Lee I.-J."/>
        </authorList>
    </citation>
    <scope>NUCLEOTIDE SEQUENCE</scope>
</reference>
<gene>
    <name evidence="1" type="primary">orf131</name>
</gene>
<dbReference type="KEGG" id="gsj:38334495"/>
<dbReference type="GeneID" id="38334495"/>
<accession>A0A386JNH3</accession>
<organism evidence="1">
    <name type="scientific">Glycine soja</name>
    <name type="common">Wild soybean</name>
    <dbReference type="NCBI Taxonomy" id="3848"/>
    <lineage>
        <taxon>Eukaryota</taxon>
        <taxon>Viridiplantae</taxon>
        <taxon>Streptophyta</taxon>
        <taxon>Embryophyta</taxon>
        <taxon>Tracheophyta</taxon>
        <taxon>Spermatophyta</taxon>
        <taxon>Magnoliopsida</taxon>
        <taxon>eudicotyledons</taxon>
        <taxon>Gunneridae</taxon>
        <taxon>Pentapetalae</taxon>
        <taxon>rosids</taxon>
        <taxon>fabids</taxon>
        <taxon>Fabales</taxon>
        <taxon>Fabaceae</taxon>
        <taxon>Papilionoideae</taxon>
        <taxon>50 kb inversion clade</taxon>
        <taxon>NPAAA clade</taxon>
        <taxon>indigoferoid/millettioid clade</taxon>
        <taxon>Phaseoleae</taxon>
        <taxon>Glycine</taxon>
        <taxon>Glycine subgen. Soja</taxon>
    </lineage>
</organism>
<evidence type="ECO:0000313" key="1">
    <source>
        <dbReference type="EMBL" id="AYD73011.1"/>
    </source>
</evidence>
<dbReference type="Gramene" id="GeneID_38334495_t1">
    <property type="protein sequence ID" value="YP_009532863.1"/>
    <property type="gene ID" value="GeneID_38334495"/>
</dbReference>
<geneLocation type="mitochondrion" evidence="1"/>
<sequence>MLSFFLKNGDISLGKSRRKGFHGQKKGRKFGKADGTIPFYYDLGTTFLTPYDKFTPFLKRKAPRFRILKKCITRLEALKLIRNGPTHPAMMRMTEESEHKMEFPSWMRLTSGKNLFQDFLPYVELSLYYIT</sequence>
<keyword evidence="1" id="KW-0496">Mitochondrion</keyword>
<name>A0A386JNH3_GLYSO</name>
<proteinExistence type="predicted"/>
<dbReference type="EMBL" id="MF955859">
    <property type="protein sequence ID" value="AYD73011.1"/>
    <property type="molecule type" value="Genomic_DNA"/>
</dbReference>
<dbReference type="AlphaFoldDB" id="A0A386JNH3"/>
<protein>
    <submittedName>
        <fullName evidence="1">Uncharacterized protein</fullName>
    </submittedName>
</protein>